<gene>
    <name evidence="1" type="primary">gldD</name>
    <name evidence="1" type="ORF">DVG78_15620</name>
</gene>
<dbReference type="InterPro" id="IPR019850">
    <property type="entry name" value="GldD-like"/>
</dbReference>
<dbReference type="NCBIfam" id="TIGR03512">
    <property type="entry name" value="GldD_lipo"/>
    <property type="match status" value="1"/>
</dbReference>
<organism evidence="1 2">
    <name type="scientific">Runella aurantiaca</name>
    <dbReference type="NCBI Taxonomy" id="2282308"/>
    <lineage>
        <taxon>Bacteria</taxon>
        <taxon>Pseudomonadati</taxon>
        <taxon>Bacteroidota</taxon>
        <taxon>Cytophagia</taxon>
        <taxon>Cytophagales</taxon>
        <taxon>Spirosomataceae</taxon>
        <taxon>Runella</taxon>
    </lineage>
</organism>
<dbReference type="OrthoDB" id="679501at2"/>
<reference evidence="1 2" key="1">
    <citation type="submission" date="2018-07" db="EMBL/GenBank/DDBJ databases">
        <title>Genome analysis of Runella aurantiaca.</title>
        <authorList>
            <person name="Yang X."/>
        </authorList>
    </citation>
    <scope>NUCLEOTIDE SEQUENCE [LARGE SCALE GENOMIC DNA]</scope>
    <source>
        <strain evidence="1 2">YX9</strain>
    </source>
</reference>
<protein>
    <submittedName>
        <fullName evidence="1">Gliding motility lipoprotein GldD</fullName>
    </submittedName>
</protein>
<proteinExistence type="predicted"/>
<dbReference type="EMBL" id="QPIW01000012">
    <property type="protein sequence ID" value="RDB04997.1"/>
    <property type="molecule type" value="Genomic_DNA"/>
</dbReference>
<keyword evidence="1" id="KW-0449">Lipoprotein</keyword>
<dbReference type="Proteomes" id="UP000253141">
    <property type="component" value="Unassembled WGS sequence"/>
</dbReference>
<accession>A0A369I925</accession>
<name>A0A369I925_9BACT</name>
<comment type="caution">
    <text evidence="1">The sequence shown here is derived from an EMBL/GenBank/DDBJ whole genome shotgun (WGS) entry which is preliminary data.</text>
</comment>
<evidence type="ECO:0000313" key="1">
    <source>
        <dbReference type="EMBL" id="RDB04997.1"/>
    </source>
</evidence>
<evidence type="ECO:0000313" key="2">
    <source>
        <dbReference type="Proteomes" id="UP000253141"/>
    </source>
</evidence>
<dbReference type="AlphaFoldDB" id="A0A369I925"/>
<sequence>MYFNQMGFAIDNGKRKMENGNRGAGKGKEMGKGLIGSLTLCLLPLYFLLSSCSSSTPDYVPKPKGYPRMDLPPQTYQTLKEDHPYTFEYSKSAVILPDTFRMAEPHWIFVAYPSLNASIQLTYKSVQNNPQRLSGFINDAYRLAGKHQVRATGIREQVIKTKSGQTAVVFDLAGDVPSYTQFFTTDSSKHYLRGALYFTVADKQDSLKPAIDFLRKDVMHLLNTLKWKK</sequence>
<dbReference type="RefSeq" id="WP_114461997.1">
    <property type="nucleotide sequence ID" value="NZ_QPIW01000012.1"/>
</dbReference>
<keyword evidence="2" id="KW-1185">Reference proteome</keyword>
<dbReference type="Pfam" id="PF25593">
    <property type="entry name" value="GldD_lipo"/>
    <property type="match status" value="1"/>
</dbReference>